<dbReference type="GeneID" id="48230560"/>
<comment type="subcellular location">
    <subcellularLocation>
        <location evidence="1">Cytoplasm</location>
    </subcellularLocation>
</comment>
<evidence type="ECO:0000313" key="9">
    <source>
        <dbReference type="Proteomes" id="UP001156669"/>
    </source>
</evidence>
<keyword evidence="5" id="KW-0184">Conjugation</keyword>
<evidence type="ECO:0000256" key="1">
    <source>
        <dbReference type="ARBA" id="ARBA00004496"/>
    </source>
</evidence>
<keyword evidence="4" id="KW-0963">Cytoplasm</keyword>
<proteinExistence type="inferred from homology"/>
<dbReference type="RefSeq" id="WP_038869329.1">
    <property type="nucleotide sequence ID" value="NZ_BBLD01000014.1"/>
</dbReference>
<feature type="compositionally biased region" description="Basic and acidic residues" evidence="7">
    <location>
        <begin position="25"/>
        <end position="54"/>
    </location>
</feature>
<evidence type="ECO:0000256" key="3">
    <source>
        <dbReference type="ARBA" id="ARBA00020541"/>
    </source>
</evidence>
<dbReference type="InterPro" id="IPR008876">
    <property type="entry name" value="TraY"/>
</dbReference>
<name>A0ABQ5Y487_9VIBR</name>
<dbReference type="Proteomes" id="UP001156669">
    <property type="component" value="Unassembled WGS sequence"/>
</dbReference>
<evidence type="ECO:0000256" key="6">
    <source>
        <dbReference type="ARBA" id="ARBA00023125"/>
    </source>
</evidence>
<keyword evidence="9" id="KW-1185">Reference proteome</keyword>
<dbReference type="Pfam" id="PF05509">
    <property type="entry name" value="TraY"/>
    <property type="match status" value="1"/>
</dbReference>
<evidence type="ECO:0000256" key="7">
    <source>
        <dbReference type="SAM" id="MobiDB-lite"/>
    </source>
</evidence>
<evidence type="ECO:0000313" key="8">
    <source>
        <dbReference type="EMBL" id="GLR05767.1"/>
    </source>
</evidence>
<comment type="caution">
    <text evidence="8">The sequence shown here is derived from an EMBL/GenBank/DDBJ whole genome shotgun (WGS) entry which is preliminary data.</text>
</comment>
<gene>
    <name evidence="8" type="ORF">GCM10007906_33550</name>
</gene>
<protein>
    <recommendedName>
        <fullName evidence="3">Relaxosome protein TraY</fullName>
    </recommendedName>
</protein>
<keyword evidence="6" id="KW-0238">DNA-binding</keyword>
<comment type="similarity">
    <text evidence="2">Belongs to the TraY family.</text>
</comment>
<feature type="region of interest" description="Disordered" evidence="7">
    <location>
        <begin position="25"/>
        <end position="60"/>
    </location>
</feature>
<dbReference type="EMBL" id="BSOE01000054">
    <property type="protein sequence ID" value="GLR05767.1"/>
    <property type="molecule type" value="Genomic_DNA"/>
</dbReference>
<evidence type="ECO:0000256" key="4">
    <source>
        <dbReference type="ARBA" id="ARBA00022490"/>
    </source>
</evidence>
<accession>A0ABQ5Y487</accession>
<sequence length="60" mass="7169">MPQNAEKDTTGIWFKMDSETNRKLEESAEFNKRTKRQEASFRLSDHLTKFDRHMTPRAKP</sequence>
<organism evidence="8 9">
    <name type="scientific">Vibrio hyugaensis</name>
    <dbReference type="NCBI Taxonomy" id="1534743"/>
    <lineage>
        <taxon>Bacteria</taxon>
        <taxon>Pseudomonadati</taxon>
        <taxon>Pseudomonadota</taxon>
        <taxon>Gammaproteobacteria</taxon>
        <taxon>Vibrionales</taxon>
        <taxon>Vibrionaceae</taxon>
        <taxon>Vibrio</taxon>
    </lineage>
</organism>
<reference evidence="9" key="1">
    <citation type="journal article" date="2019" name="Int. J. Syst. Evol. Microbiol.">
        <title>The Global Catalogue of Microorganisms (GCM) 10K type strain sequencing project: providing services to taxonomists for standard genome sequencing and annotation.</title>
        <authorList>
            <consortium name="The Broad Institute Genomics Platform"/>
            <consortium name="The Broad Institute Genome Sequencing Center for Infectious Disease"/>
            <person name="Wu L."/>
            <person name="Ma J."/>
        </authorList>
    </citation>
    <scope>NUCLEOTIDE SEQUENCE [LARGE SCALE GENOMIC DNA]</scope>
    <source>
        <strain evidence="9">NBRC 110633</strain>
    </source>
</reference>
<evidence type="ECO:0000256" key="5">
    <source>
        <dbReference type="ARBA" id="ARBA00022971"/>
    </source>
</evidence>
<evidence type="ECO:0000256" key="2">
    <source>
        <dbReference type="ARBA" id="ARBA00007183"/>
    </source>
</evidence>